<keyword evidence="3" id="KW-1185">Reference proteome</keyword>
<dbReference type="PANTHER" id="PTHR38765:SF1">
    <property type="entry name" value="DUF484 DOMAIN-CONTAINING PROTEIN"/>
    <property type="match status" value="1"/>
</dbReference>
<dbReference type="Pfam" id="PF04340">
    <property type="entry name" value="DUF484"/>
    <property type="match status" value="1"/>
</dbReference>
<accession>A0ABV7F1H0</accession>
<reference evidence="3" key="1">
    <citation type="journal article" date="2019" name="Int. J. Syst. Evol. Microbiol.">
        <title>The Global Catalogue of Microorganisms (GCM) 10K type strain sequencing project: providing services to taxonomists for standard genome sequencing and annotation.</title>
        <authorList>
            <consortium name="The Broad Institute Genomics Platform"/>
            <consortium name="The Broad Institute Genome Sequencing Center for Infectious Disease"/>
            <person name="Wu L."/>
            <person name="Ma J."/>
        </authorList>
    </citation>
    <scope>NUCLEOTIDE SEQUENCE [LARGE SCALE GENOMIC DNA]</scope>
    <source>
        <strain evidence="3">KCTC 42986</strain>
    </source>
</reference>
<dbReference type="RefSeq" id="WP_390322097.1">
    <property type="nucleotide sequence ID" value="NZ_JBHRTP010000022.1"/>
</dbReference>
<protein>
    <submittedName>
        <fullName evidence="2">DUF484 family protein</fullName>
    </submittedName>
</protein>
<dbReference type="Proteomes" id="UP001595530">
    <property type="component" value="Unassembled WGS sequence"/>
</dbReference>
<evidence type="ECO:0000256" key="1">
    <source>
        <dbReference type="SAM" id="Coils"/>
    </source>
</evidence>
<comment type="caution">
    <text evidence="2">The sequence shown here is derived from an EMBL/GenBank/DDBJ whole genome shotgun (WGS) entry which is preliminary data.</text>
</comment>
<dbReference type="PANTHER" id="PTHR38765">
    <property type="entry name" value="DUF484 DOMAIN-CONTAINING PROTEIN"/>
    <property type="match status" value="1"/>
</dbReference>
<gene>
    <name evidence="2" type="ORF">ACFOFO_07715</name>
</gene>
<name>A0ABV7F1H0_9BURK</name>
<proteinExistence type="predicted"/>
<feature type="coiled-coil region" evidence="1">
    <location>
        <begin position="42"/>
        <end position="69"/>
    </location>
</feature>
<organism evidence="2 3">
    <name type="scientific">Undibacterium arcticum</name>
    <dbReference type="NCBI Taxonomy" id="1762892"/>
    <lineage>
        <taxon>Bacteria</taxon>
        <taxon>Pseudomonadati</taxon>
        <taxon>Pseudomonadota</taxon>
        <taxon>Betaproteobacteria</taxon>
        <taxon>Burkholderiales</taxon>
        <taxon>Oxalobacteraceae</taxon>
        <taxon>Undibacterium</taxon>
    </lineage>
</organism>
<dbReference type="EMBL" id="JBHRTP010000022">
    <property type="protein sequence ID" value="MFC3107845.1"/>
    <property type="molecule type" value="Genomic_DNA"/>
</dbReference>
<dbReference type="InterPro" id="IPR007435">
    <property type="entry name" value="DUF484"/>
</dbReference>
<keyword evidence="1" id="KW-0175">Coiled coil</keyword>
<evidence type="ECO:0000313" key="2">
    <source>
        <dbReference type="EMBL" id="MFC3107845.1"/>
    </source>
</evidence>
<sequence length="222" mass="24678">MTTALDSATVAQYLAENPLFFQEHAGLLAQVQLSSPLMGRAVSLQERQMEVMREKYKALELRMAELLHMAQDNDAITHKLHLWTRALLLARNDVDLPYTLIDGLRTIFDVPQVTLRMWRVAPDYSHTWFVQDVSDDTRLFANGLVAPYCGTNNDFEAVRWLDGADQVRSTAILPLRVDGASDAFGLLILGSPDPQRFTAAMATDFLGHIGDTSSAALACLLD</sequence>
<dbReference type="InterPro" id="IPR029016">
    <property type="entry name" value="GAF-like_dom_sf"/>
</dbReference>
<evidence type="ECO:0000313" key="3">
    <source>
        <dbReference type="Proteomes" id="UP001595530"/>
    </source>
</evidence>
<dbReference type="Gene3D" id="3.30.450.40">
    <property type="match status" value="1"/>
</dbReference>